<dbReference type="InterPro" id="IPR005180">
    <property type="entry name" value="DUF302"/>
</dbReference>
<name>A0ABW0SZI4_9GAMM</name>
<keyword evidence="3" id="KW-1185">Reference proteome</keyword>
<dbReference type="Gene3D" id="3.30.310.70">
    <property type="entry name" value="TT1751-like domain"/>
    <property type="match status" value="1"/>
</dbReference>
<dbReference type="Pfam" id="PF03625">
    <property type="entry name" value="DUF302"/>
    <property type="match status" value="1"/>
</dbReference>
<gene>
    <name evidence="2" type="ORF">ACFPPB_15350</name>
</gene>
<dbReference type="InterPro" id="IPR035923">
    <property type="entry name" value="TT1751-like_sf"/>
</dbReference>
<accession>A0ABW0SZI4</accession>
<sequence>MVATLADKGFDLPNECLVMEVCNSRQAAEVLGMDMSLNMALPCRISTYEDHGKTWIGMVQPTAQLSLISDDPRITEAARAVEQTLKEIIDSAA</sequence>
<feature type="domain" description="DUF302" evidence="1">
    <location>
        <begin position="3"/>
        <end position="61"/>
    </location>
</feature>
<dbReference type="EMBL" id="JBHSNG010000019">
    <property type="protein sequence ID" value="MFC5582496.1"/>
    <property type="molecule type" value="Genomic_DNA"/>
</dbReference>
<protein>
    <submittedName>
        <fullName evidence="2">DUF302 domain-containing protein</fullName>
    </submittedName>
</protein>
<dbReference type="RefSeq" id="WP_377328640.1">
    <property type="nucleotide sequence ID" value="NZ_JBHSNG010000019.1"/>
</dbReference>
<proteinExistence type="predicted"/>
<dbReference type="CDD" id="cd14797">
    <property type="entry name" value="DUF302"/>
    <property type="match status" value="1"/>
</dbReference>
<dbReference type="Proteomes" id="UP001596111">
    <property type="component" value="Unassembled WGS sequence"/>
</dbReference>
<evidence type="ECO:0000313" key="2">
    <source>
        <dbReference type="EMBL" id="MFC5582496.1"/>
    </source>
</evidence>
<dbReference type="SUPFAM" id="SSF103247">
    <property type="entry name" value="TT1751-like"/>
    <property type="match status" value="1"/>
</dbReference>
<organism evidence="2 3">
    <name type="scientific">Rhodanobacter terrae</name>
    <dbReference type="NCBI Taxonomy" id="418647"/>
    <lineage>
        <taxon>Bacteria</taxon>
        <taxon>Pseudomonadati</taxon>
        <taxon>Pseudomonadota</taxon>
        <taxon>Gammaproteobacteria</taxon>
        <taxon>Lysobacterales</taxon>
        <taxon>Rhodanobacteraceae</taxon>
        <taxon>Rhodanobacter</taxon>
    </lineage>
</organism>
<evidence type="ECO:0000313" key="3">
    <source>
        <dbReference type="Proteomes" id="UP001596111"/>
    </source>
</evidence>
<reference evidence="3" key="1">
    <citation type="journal article" date="2019" name="Int. J. Syst. Evol. Microbiol.">
        <title>The Global Catalogue of Microorganisms (GCM) 10K type strain sequencing project: providing services to taxonomists for standard genome sequencing and annotation.</title>
        <authorList>
            <consortium name="The Broad Institute Genomics Platform"/>
            <consortium name="The Broad Institute Genome Sequencing Center for Infectious Disease"/>
            <person name="Wu L."/>
            <person name="Ma J."/>
        </authorList>
    </citation>
    <scope>NUCLEOTIDE SEQUENCE [LARGE SCALE GENOMIC DNA]</scope>
    <source>
        <strain evidence="3">CGMCC 1.13587</strain>
    </source>
</reference>
<evidence type="ECO:0000259" key="1">
    <source>
        <dbReference type="Pfam" id="PF03625"/>
    </source>
</evidence>
<comment type="caution">
    <text evidence="2">The sequence shown here is derived from an EMBL/GenBank/DDBJ whole genome shotgun (WGS) entry which is preliminary data.</text>
</comment>